<organism evidence="1 2">
    <name type="scientific">Paramuribaculum intestinale</name>
    <dbReference type="NCBI Taxonomy" id="2094151"/>
    <lineage>
        <taxon>Bacteria</taxon>
        <taxon>Pseudomonadati</taxon>
        <taxon>Bacteroidota</taxon>
        <taxon>Bacteroidia</taxon>
        <taxon>Bacteroidales</taxon>
        <taxon>Muribaculaceae</taxon>
        <taxon>Paramuribaculum</taxon>
    </lineage>
</organism>
<comment type="caution">
    <text evidence="1">The sequence shown here is derived from an EMBL/GenBank/DDBJ whole genome shotgun (WGS) entry which is preliminary data.</text>
</comment>
<keyword evidence="2" id="KW-1185">Reference proteome</keyword>
<dbReference type="AlphaFoldDB" id="A0A2V1IR18"/>
<evidence type="ECO:0000313" key="2">
    <source>
        <dbReference type="Proteomes" id="UP000244925"/>
    </source>
</evidence>
<proteinExistence type="predicted"/>
<dbReference type="Proteomes" id="UP000244925">
    <property type="component" value="Unassembled WGS sequence"/>
</dbReference>
<evidence type="ECO:0000313" key="1">
    <source>
        <dbReference type="EMBL" id="PWB06953.1"/>
    </source>
</evidence>
<protein>
    <submittedName>
        <fullName evidence="1">Uncharacterized protein</fullName>
    </submittedName>
</protein>
<sequence length="155" mass="17975">MSLYALIIIEAKKSDESGQYYEQWRNEIKAFLNTHELDNRNVVLLALGGNTTLEHNKVTINNFSCPIYKASWFNILNSVSKLINEPLPNHIKRILDDIVDAFEIHGFFNIEWLDSLETGSFDTNTIDVLSHNNSFSRFYKPSKPLLTKNKNIWQI</sequence>
<dbReference type="EMBL" id="PUBV01000017">
    <property type="protein sequence ID" value="PWB06953.1"/>
    <property type="molecule type" value="Genomic_DNA"/>
</dbReference>
<name>A0A2V1IR18_9BACT</name>
<gene>
    <name evidence="1" type="ORF">C5O25_08635</name>
</gene>
<accession>A0A2V1IR18</accession>
<reference evidence="2" key="1">
    <citation type="submission" date="2018-02" db="EMBL/GenBank/DDBJ databases">
        <authorList>
            <person name="Clavel T."/>
            <person name="Strowig T."/>
        </authorList>
    </citation>
    <scope>NUCLEOTIDE SEQUENCE [LARGE SCALE GENOMIC DNA]</scope>
    <source>
        <strain evidence="2">DSM 100764</strain>
    </source>
</reference>